<evidence type="ECO:0000313" key="4">
    <source>
        <dbReference type="EMBL" id="MBK1876738.1"/>
    </source>
</evidence>
<dbReference type="NCBIfam" id="TIGR00654">
    <property type="entry name" value="PhzF_family"/>
    <property type="match status" value="1"/>
</dbReference>
<proteinExistence type="inferred from homology"/>
<comment type="similarity">
    <text evidence="1">Belongs to the PhzF family.</text>
</comment>
<dbReference type="PANTHER" id="PTHR13774">
    <property type="entry name" value="PHENAZINE BIOSYNTHESIS PROTEIN"/>
    <property type="match status" value="1"/>
</dbReference>
<accession>A0A934S0A2</accession>
<dbReference type="RefSeq" id="WP_200354954.1">
    <property type="nucleotide sequence ID" value="NZ_JAENIL010000011.1"/>
</dbReference>
<dbReference type="PIRSF" id="PIRSF016184">
    <property type="entry name" value="PhzC_PhzF"/>
    <property type="match status" value="1"/>
</dbReference>
<sequence>MKLPLFTINAFADAPFTGNPAAVCPLEEWLETDLLQSIAAQNNLAETAFFVKRGPGHYHIRWFTPAVEVPLCGHATLASAFVLKNVLGEDAQTLHFDSQSGPLSVESAGDRLTLNFPSQLPKAAPTPDWFVNVFGANPIEFHQSEYALAIFPNQEIVSQLEPDLPLLAKVPNSNVIVSAPGDKHDFVSRFFAPGDGIDEDPVTGSAHCILTPYWAKRLKKTQLTARQISKRGGELNCELQEDRVLISGSAQLYAQATIYV</sequence>
<dbReference type="Proteomes" id="UP000617628">
    <property type="component" value="Unassembled WGS sequence"/>
</dbReference>
<name>A0A934S0A2_9BACT</name>
<keyword evidence="5" id="KW-1185">Reference proteome</keyword>
<dbReference type="Pfam" id="PF02567">
    <property type="entry name" value="PhzC-PhzF"/>
    <property type="match status" value="1"/>
</dbReference>
<evidence type="ECO:0000256" key="1">
    <source>
        <dbReference type="ARBA" id="ARBA00008270"/>
    </source>
</evidence>
<evidence type="ECO:0000256" key="2">
    <source>
        <dbReference type="ARBA" id="ARBA00023235"/>
    </source>
</evidence>
<evidence type="ECO:0000256" key="3">
    <source>
        <dbReference type="PIRSR" id="PIRSR016184-1"/>
    </source>
</evidence>
<dbReference type="InterPro" id="IPR003719">
    <property type="entry name" value="Phenazine_PhzF-like"/>
</dbReference>
<feature type="active site" evidence="3">
    <location>
        <position position="46"/>
    </location>
</feature>
<comment type="caution">
    <text evidence="4">The sequence shown here is derived from an EMBL/GenBank/DDBJ whole genome shotgun (WGS) entry which is preliminary data.</text>
</comment>
<gene>
    <name evidence="4" type="ORF">JIN87_07660</name>
</gene>
<reference evidence="4" key="1">
    <citation type="submission" date="2021-01" db="EMBL/GenBank/DDBJ databases">
        <title>Modified the classification status of verrucomicrobia.</title>
        <authorList>
            <person name="Feng X."/>
        </authorList>
    </citation>
    <scope>NUCLEOTIDE SEQUENCE</scope>
    <source>
        <strain evidence="4">KCTC 13126</strain>
    </source>
</reference>
<dbReference type="Gene3D" id="3.10.310.10">
    <property type="entry name" value="Diaminopimelate Epimerase, Chain A, domain 1"/>
    <property type="match status" value="2"/>
</dbReference>
<dbReference type="AlphaFoldDB" id="A0A934S0A2"/>
<dbReference type="GO" id="GO:0016853">
    <property type="term" value="F:isomerase activity"/>
    <property type="evidence" value="ECO:0007669"/>
    <property type="project" value="UniProtKB-KW"/>
</dbReference>
<organism evidence="4 5">
    <name type="scientific">Pelagicoccus mobilis</name>
    <dbReference type="NCBI Taxonomy" id="415221"/>
    <lineage>
        <taxon>Bacteria</taxon>
        <taxon>Pseudomonadati</taxon>
        <taxon>Verrucomicrobiota</taxon>
        <taxon>Opitutia</taxon>
        <taxon>Puniceicoccales</taxon>
        <taxon>Pelagicoccaceae</taxon>
        <taxon>Pelagicoccus</taxon>
    </lineage>
</organism>
<dbReference type="SUPFAM" id="SSF54506">
    <property type="entry name" value="Diaminopimelate epimerase-like"/>
    <property type="match status" value="1"/>
</dbReference>
<keyword evidence="2" id="KW-0413">Isomerase</keyword>
<dbReference type="PANTHER" id="PTHR13774:SF17">
    <property type="entry name" value="PHENAZINE BIOSYNTHESIS-LIKE DOMAIN-CONTAINING PROTEIN"/>
    <property type="match status" value="1"/>
</dbReference>
<dbReference type="GO" id="GO:0005737">
    <property type="term" value="C:cytoplasm"/>
    <property type="evidence" value="ECO:0007669"/>
    <property type="project" value="TreeGrafter"/>
</dbReference>
<protein>
    <submittedName>
        <fullName evidence="4">PhzF family phenazine biosynthesis protein</fullName>
    </submittedName>
</protein>
<evidence type="ECO:0000313" key="5">
    <source>
        <dbReference type="Proteomes" id="UP000617628"/>
    </source>
</evidence>
<dbReference type="EMBL" id="JAENIL010000011">
    <property type="protein sequence ID" value="MBK1876738.1"/>
    <property type="molecule type" value="Genomic_DNA"/>
</dbReference>